<evidence type="ECO:0000313" key="3">
    <source>
        <dbReference type="Proteomes" id="UP001280121"/>
    </source>
</evidence>
<feature type="coiled-coil region" evidence="1">
    <location>
        <begin position="127"/>
        <end position="161"/>
    </location>
</feature>
<protein>
    <submittedName>
        <fullName evidence="2">Uncharacterized protein</fullName>
    </submittedName>
</protein>
<proteinExistence type="predicted"/>
<comment type="caution">
    <text evidence="2">The sequence shown here is derived from an EMBL/GenBank/DDBJ whole genome shotgun (WGS) entry which is preliminary data.</text>
</comment>
<name>A0AAD9WXL3_9ROSI</name>
<evidence type="ECO:0000256" key="1">
    <source>
        <dbReference type="SAM" id="Coils"/>
    </source>
</evidence>
<organism evidence="2 3">
    <name type="scientific">Dipteronia dyeriana</name>
    <dbReference type="NCBI Taxonomy" id="168575"/>
    <lineage>
        <taxon>Eukaryota</taxon>
        <taxon>Viridiplantae</taxon>
        <taxon>Streptophyta</taxon>
        <taxon>Embryophyta</taxon>
        <taxon>Tracheophyta</taxon>
        <taxon>Spermatophyta</taxon>
        <taxon>Magnoliopsida</taxon>
        <taxon>eudicotyledons</taxon>
        <taxon>Gunneridae</taxon>
        <taxon>Pentapetalae</taxon>
        <taxon>rosids</taxon>
        <taxon>malvids</taxon>
        <taxon>Sapindales</taxon>
        <taxon>Sapindaceae</taxon>
        <taxon>Hippocastanoideae</taxon>
        <taxon>Acereae</taxon>
        <taxon>Dipteronia</taxon>
    </lineage>
</organism>
<keyword evidence="3" id="KW-1185">Reference proteome</keyword>
<reference evidence="2" key="1">
    <citation type="journal article" date="2023" name="Plant J.">
        <title>Genome sequences and population genomics provide insights into the demographic history, inbreeding, and mutation load of two 'living fossil' tree species of Dipteronia.</title>
        <authorList>
            <person name="Feng Y."/>
            <person name="Comes H.P."/>
            <person name="Chen J."/>
            <person name="Zhu S."/>
            <person name="Lu R."/>
            <person name="Zhang X."/>
            <person name="Li P."/>
            <person name="Qiu J."/>
            <person name="Olsen K.M."/>
            <person name="Qiu Y."/>
        </authorList>
    </citation>
    <scope>NUCLEOTIDE SEQUENCE</scope>
    <source>
        <strain evidence="2">KIB01</strain>
    </source>
</reference>
<evidence type="ECO:0000313" key="2">
    <source>
        <dbReference type="EMBL" id="KAK2646308.1"/>
    </source>
</evidence>
<dbReference type="AlphaFoldDB" id="A0AAD9WXL3"/>
<dbReference type="EMBL" id="JANJYI010000006">
    <property type="protein sequence ID" value="KAK2646308.1"/>
    <property type="molecule type" value="Genomic_DNA"/>
</dbReference>
<gene>
    <name evidence="2" type="ORF">Ddye_021503</name>
</gene>
<keyword evidence="1" id="KW-0175">Coiled coil</keyword>
<sequence>MGFSYWAAFGAMSSESKESVNPSLVRMIDDYQSDSNELNLILLDSGSDFGHHDRVTVACPPTYSSVDKVGVSLTKTMTMGCLGAPGEILKQVDQLLFPEDKACLSKMGVSRVVEWGLVGAFQARSFVAEVRRVLKEATDKLAGLEDEVARLNASLKSSKDKLSQTDDRLVDALERLDKAGDDTVIETRGKLMQEYLLCLSDS</sequence>
<accession>A0AAD9WXL3</accession>
<dbReference type="Proteomes" id="UP001280121">
    <property type="component" value="Unassembled WGS sequence"/>
</dbReference>